<dbReference type="KEGG" id="dgo:DGo_PB0218"/>
<dbReference type="RefSeq" id="WP_014686582.1">
    <property type="nucleotide sequence ID" value="NC_017791.1"/>
</dbReference>
<dbReference type="EMBL" id="CP002193">
    <property type="protein sequence ID" value="AFD27487.1"/>
    <property type="molecule type" value="Genomic_DNA"/>
</dbReference>
<organism evidence="1 2">
    <name type="scientific">Deinococcus gobiensis (strain DSM 21396 / JCM 16679 / CGMCC 1.7299 / I-0)</name>
    <dbReference type="NCBI Taxonomy" id="745776"/>
    <lineage>
        <taxon>Bacteria</taxon>
        <taxon>Thermotogati</taxon>
        <taxon>Deinococcota</taxon>
        <taxon>Deinococci</taxon>
        <taxon>Deinococcales</taxon>
        <taxon>Deinococcaceae</taxon>
        <taxon>Deinococcus</taxon>
    </lineage>
</organism>
<name>H8H1U0_DEIGI</name>
<accession>H8H1U0</accession>
<gene>
    <name evidence="1" type="ordered locus">DGo_PB0218</name>
</gene>
<reference evidence="1 2" key="1">
    <citation type="journal article" date="2012" name="PLoS ONE">
        <title>Genome sequence and transcriptome analysis of the radioresistant bacterium Deinococcus gobiensis: insights into the extreme environmental adaptations.</title>
        <authorList>
            <person name="Yuan M."/>
            <person name="Chen M."/>
            <person name="Zhang W."/>
            <person name="Lu W."/>
            <person name="Wang J."/>
            <person name="Yang M."/>
            <person name="Zhao P."/>
            <person name="Tang R."/>
            <person name="Li X."/>
            <person name="Hao Y."/>
            <person name="Zhou Z."/>
            <person name="Zhan Y."/>
            <person name="Yu H."/>
            <person name="Teng C."/>
            <person name="Yan Y."/>
            <person name="Ping S."/>
            <person name="Wang Y."/>
            <person name="Lin M."/>
        </authorList>
    </citation>
    <scope>NUCLEOTIDE SEQUENCE [LARGE SCALE GENOMIC DNA]</scope>
    <source>
        <strain evidence="2">DSM 21396 / JCM 16679 / CGMCC 1.7299 / I-0</strain>
        <plasmid evidence="1">P2</plasmid>
    </source>
</reference>
<evidence type="ECO:0000313" key="1">
    <source>
        <dbReference type="EMBL" id="AFD27487.1"/>
    </source>
</evidence>
<proteinExistence type="predicted"/>
<geneLocation type="plasmid" evidence="1 2">
    <name>P2</name>
</geneLocation>
<dbReference type="Pfam" id="PF10134">
    <property type="entry name" value="RPA"/>
    <property type="match status" value="1"/>
</dbReference>
<dbReference type="PATRIC" id="fig|745776.4.peg.3577"/>
<evidence type="ECO:0000313" key="2">
    <source>
        <dbReference type="Proteomes" id="UP000007575"/>
    </source>
</evidence>
<dbReference type="Proteomes" id="UP000007575">
    <property type="component" value="Plasmid P2"/>
</dbReference>
<dbReference type="OrthoDB" id="55409at2"/>
<protein>
    <submittedName>
        <fullName evidence="1">Plasmid replication initiator repA-related protein</fullName>
    </submittedName>
</protein>
<sequence length="459" mass="51659">MAQEQSMITRYGVEERNLSRLNPILGLNRVNSEMTGWHKIVDLAELGTVELICDAGTGVVPHGIDADVMFALITAYELQGRPIDNTVRLTLSELCDYAGLTPGGITYKNIHSSLDRLYGVKYKAESCWVNLNKSKKKWETLVFHLIDQYSAKDETEGEAKLFTTTTTLEVSIGRSLANSINSGFSRKIDLDFYKLLRQPLARLLYRNLEEVKSENRAQTFLVPIMSWGEHLGLREVDPDSPKKNIPKTRTLEAKLIRRALEPAHNDLINRRYLKDVTYIGRGSKQSILYTFSLEEEVSKPVDLELVGILTSRGVSLGRAQELVRTTPTTTIMQSAKLFDQRIAEGFRPRNRGGVMADLLTHPEKYQKVEEIPAAVIARPLTRAQEVVESLAEPAQPPRSKQQVEAVLSNVLEQTTADRELRERLIAQFVEGRHSIMDFITLARLSDTEARAKAAELLSL</sequence>
<keyword evidence="1" id="KW-0614">Plasmid</keyword>
<dbReference type="InterPro" id="IPR018777">
    <property type="entry name" value="Replication_initiator_prot_A"/>
</dbReference>
<dbReference type="HOGENOM" id="CLU_042016_0_0_0"/>
<keyword evidence="2" id="KW-1185">Reference proteome</keyword>
<dbReference type="AlphaFoldDB" id="H8H1U0"/>